<dbReference type="RefSeq" id="WP_073126668.1">
    <property type="nucleotide sequence ID" value="NZ_BAABCH010000092.1"/>
</dbReference>
<dbReference type="AlphaFoldDB" id="A0A1M5QR48"/>
<reference evidence="2" key="1">
    <citation type="submission" date="2016-11" db="EMBL/GenBank/DDBJ databases">
        <authorList>
            <person name="Varghese N."/>
            <person name="Submissions S."/>
        </authorList>
    </citation>
    <scope>NUCLEOTIDE SEQUENCE [LARGE SCALE GENOMIC DNA]</scope>
    <source>
        <strain evidence="2">DSM 2635</strain>
    </source>
</reference>
<dbReference type="EMBL" id="FQWX01000023">
    <property type="protein sequence ID" value="SHH16595.1"/>
    <property type="molecule type" value="Genomic_DNA"/>
</dbReference>
<dbReference type="Proteomes" id="UP000243255">
    <property type="component" value="Unassembled WGS sequence"/>
</dbReference>
<dbReference type="STRING" id="1121321.SAMN04488530_12326"/>
<evidence type="ECO:0000313" key="1">
    <source>
        <dbReference type="EMBL" id="SHH16595.1"/>
    </source>
</evidence>
<keyword evidence="2" id="KW-1185">Reference proteome</keyword>
<proteinExistence type="predicted"/>
<name>A0A1M5QR48_9FIRM</name>
<protein>
    <submittedName>
        <fullName evidence="1">Uncharacterized protein</fullName>
    </submittedName>
</protein>
<gene>
    <name evidence="1" type="ORF">SAMN04488530_12326</name>
</gene>
<accession>A0A1M5QR48</accession>
<evidence type="ECO:0000313" key="2">
    <source>
        <dbReference type="Proteomes" id="UP000243255"/>
    </source>
</evidence>
<sequence>MQGNEFLNRPFILNNKINDKKIKLGFYRELSCSPSSPGFEEHFSSNPNTKAPFVRYLEKIDDLEREIVEDYKKLDEIKTEVDNAIDVVEDPMEQMILRYRYLEFLSMPDISVRMHYSLRWTKKLHRRALDSFERGHH</sequence>
<organism evidence="1 2">
    <name type="scientific">Asaccharospora irregularis DSM 2635</name>
    <dbReference type="NCBI Taxonomy" id="1121321"/>
    <lineage>
        <taxon>Bacteria</taxon>
        <taxon>Bacillati</taxon>
        <taxon>Bacillota</taxon>
        <taxon>Clostridia</taxon>
        <taxon>Peptostreptococcales</taxon>
        <taxon>Peptostreptococcaceae</taxon>
        <taxon>Asaccharospora</taxon>
    </lineage>
</organism>
<dbReference type="OrthoDB" id="3242975at2"/>